<organism evidence="1 2">
    <name type="scientific">Mesorhizobium delmotii</name>
    <dbReference type="NCBI Taxonomy" id="1631247"/>
    <lineage>
        <taxon>Bacteria</taxon>
        <taxon>Pseudomonadati</taxon>
        <taxon>Pseudomonadota</taxon>
        <taxon>Alphaproteobacteria</taxon>
        <taxon>Hyphomicrobiales</taxon>
        <taxon>Phyllobacteriaceae</taxon>
        <taxon>Mesorhizobium</taxon>
    </lineage>
</organism>
<proteinExistence type="predicted"/>
<reference evidence="2" key="1">
    <citation type="submission" date="2016-12" db="EMBL/GenBank/DDBJ databases">
        <authorList>
            <person name="Brunel B."/>
        </authorList>
    </citation>
    <scope>NUCLEOTIDE SEQUENCE [LARGE SCALE GENOMIC DNA]</scope>
</reference>
<sequence>MCAAATIREAISAKCRNLGAIAHGALMPRGAAKVEEAEGFDLKLLAATDGMRKSRELAAQGSSASPSAP</sequence>
<dbReference type="AlphaFoldDB" id="A0A2P9AJ70"/>
<evidence type="ECO:0000313" key="1">
    <source>
        <dbReference type="EMBL" id="SJM31143.1"/>
    </source>
</evidence>
<evidence type="ECO:0000313" key="2">
    <source>
        <dbReference type="Proteomes" id="UP000245698"/>
    </source>
</evidence>
<dbReference type="Proteomes" id="UP000245698">
    <property type="component" value="Unassembled WGS sequence"/>
</dbReference>
<accession>A0A2P9AJ70</accession>
<gene>
    <name evidence="1" type="ORF">BQ8482_180371</name>
</gene>
<keyword evidence="2" id="KW-1185">Reference proteome</keyword>
<name>A0A2P9AJ70_9HYPH</name>
<protein>
    <submittedName>
        <fullName evidence="1">Uncharacterized protein</fullName>
    </submittedName>
</protein>
<dbReference type="EMBL" id="FUIG01000024">
    <property type="protein sequence ID" value="SJM31143.1"/>
    <property type="molecule type" value="Genomic_DNA"/>
</dbReference>